<gene>
    <name evidence="3" type="ORF">EGR_06722</name>
</gene>
<reference evidence="3 4" key="1">
    <citation type="journal article" date="2013" name="Nat. Genet.">
        <title>The genome of the hydatid tapeworm Echinococcus granulosus.</title>
        <authorList>
            <person name="Zheng H."/>
            <person name="Zhang W."/>
            <person name="Zhang L."/>
            <person name="Zhang Z."/>
            <person name="Li J."/>
            <person name="Lu G."/>
            <person name="Zhu Y."/>
            <person name="Wang Y."/>
            <person name="Huang Y."/>
            <person name="Liu J."/>
            <person name="Kang H."/>
            <person name="Chen J."/>
            <person name="Wang L."/>
            <person name="Chen A."/>
            <person name="Yu S."/>
            <person name="Gao Z."/>
            <person name="Jin L."/>
            <person name="Gu W."/>
            <person name="Wang Z."/>
            <person name="Zhao L."/>
            <person name="Shi B."/>
            <person name="Wen H."/>
            <person name="Lin R."/>
            <person name="Jones M.K."/>
            <person name="Brejova B."/>
            <person name="Vinar T."/>
            <person name="Zhao G."/>
            <person name="McManus D.P."/>
            <person name="Chen Z."/>
            <person name="Zhou Y."/>
            <person name="Wang S."/>
        </authorList>
    </citation>
    <scope>NUCLEOTIDE SEQUENCE [LARGE SCALE GENOMIC DNA]</scope>
</reference>
<dbReference type="GO" id="GO:0005634">
    <property type="term" value="C:nucleus"/>
    <property type="evidence" value="ECO:0007669"/>
    <property type="project" value="TreeGrafter"/>
</dbReference>
<dbReference type="CTD" id="36342437"/>
<dbReference type="GO" id="GO:0006203">
    <property type="term" value="P:dGTP catabolic process"/>
    <property type="evidence" value="ECO:0007669"/>
    <property type="project" value="TreeGrafter"/>
</dbReference>
<dbReference type="PROSITE" id="PS51831">
    <property type="entry name" value="HD"/>
    <property type="match status" value="1"/>
</dbReference>
<dbReference type="RefSeq" id="XP_024349631.1">
    <property type="nucleotide sequence ID" value="XM_024495971.1"/>
</dbReference>
<dbReference type="EMBL" id="APAU02000062">
    <property type="protein sequence ID" value="EUB58435.1"/>
    <property type="molecule type" value="Genomic_DNA"/>
</dbReference>
<dbReference type="InterPro" id="IPR050135">
    <property type="entry name" value="dGTPase-like"/>
</dbReference>
<dbReference type="GO" id="GO:0008832">
    <property type="term" value="F:dGTPase activity"/>
    <property type="evidence" value="ECO:0007669"/>
    <property type="project" value="TreeGrafter"/>
</dbReference>
<dbReference type="SMART" id="SM00471">
    <property type="entry name" value="HDc"/>
    <property type="match status" value="1"/>
</dbReference>
<dbReference type="OrthoDB" id="9991235at2759"/>
<evidence type="ECO:0000256" key="1">
    <source>
        <dbReference type="ARBA" id="ARBA00005776"/>
    </source>
</evidence>
<dbReference type="KEGG" id="egl:EGR_06722"/>
<comment type="caution">
    <text evidence="3">The sequence shown here is derived from an EMBL/GenBank/DDBJ whole genome shotgun (WGS) entry which is preliminary data.</text>
</comment>
<dbReference type="Pfam" id="PF01966">
    <property type="entry name" value="HD"/>
    <property type="match status" value="1"/>
</dbReference>
<dbReference type="Gene3D" id="1.10.3210.10">
    <property type="entry name" value="Hypothetical protein af1432"/>
    <property type="match status" value="1"/>
</dbReference>
<comment type="similarity">
    <text evidence="1">Belongs to the SAMHD1 family.</text>
</comment>
<dbReference type="GeneID" id="36342437"/>
<dbReference type="CDD" id="cd00077">
    <property type="entry name" value="HDc"/>
    <property type="match status" value="1"/>
</dbReference>
<dbReference type="SUPFAM" id="SSF109604">
    <property type="entry name" value="HD-domain/PDEase-like"/>
    <property type="match status" value="1"/>
</dbReference>
<evidence type="ECO:0000313" key="4">
    <source>
        <dbReference type="Proteomes" id="UP000019149"/>
    </source>
</evidence>
<proteinExistence type="inferred from homology"/>
<name>W6UBH8_ECHGR</name>
<evidence type="ECO:0000259" key="2">
    <source>
        <dbReference type="PROSITE" id="PS51831"/>
    </source>
</evidence>
<dbReference type="PANTHER" id="PTHR11373">
    <property type="entry name" value="DEOXYNUCLEOSIDE TRIPHOSPHATE TRIPHOSPHOHYDROLASE"/>
    <property type="match status" value="1"/>
</dbReference>
<dbReference type="Proteomes" id="UP000019149">
    <property type="component" value="Unassembled WGS sequence"/>
</dbReference>
<keyword evidence="4" id="KW-1185">Reference proteome</keyword>
<feature type="domain" description="HD" evidence="2">
    <location>
        <begin position="56"/>
        <end position="189"/>
    </location>
</feature>
<protein>
    <submittedName>
        <fullName evidence="3">SAM domain and HD domain-containing protein</fullName>
    </submittedName>
</protein>
<dbReference type="InterPro" id="IPR006674">
    <property type="entry name" value="HD_domain"/>
</dbReference>
<organism evidence="3 4">
    <name type="scientific">Echinococcus granulosus</name>
    <name type="common">Hydatid tapeworm</name>
    <dbReference type="NCBI Taxonomy" id="6210"/>
    <lineage>
        <taxon>Eukaryota</taxon>
        <taxon>Metazoa</taxon>
        <taxon>Spiralia</taxon>
        <taxon>Lophotrochozoa</taxon>
        <taxon>Platyhelminthes</taxon>
        <taxon>Cestoda</taxon>
        <taxon>Eucestoda</taxon>
        <taxon>Cyclophyllidea</taxon>
        <taxon>Taeniidae</taxon>
        <taxon>Echinococcus</taxon>
        <taxon>Echinococcus granulosus group</taxon>
    </lineage>
</organism>
<dbReference type="InterPro" id="IPR003607">
    <property type="entry name" value="HD/PDEase_dom"/>
</dbReference>
<accession>W6UBH8</accession>
<dbReference type="OMA" id="PRWTHEA"/>
<dbReference type="STRING" id="6210.W6UBH8"/>
<dbReference type="AlphaFoldDB" id="W6UBH8"/>
<evidence type="ECO:0000313" key="3">
    <source>
        <dbReference type="EMBL" id="EUB58435.1"/>
    </source>
</evidence>
<sequence length="561" mass="63435">MFRSSRTKIFQDSVQGIIEVEPIILRFIDTPEFQRLRRLHQLGIVNYVYPDCTHTRFEHSLGTYHLAKRLVDAIQADPECASVRLSIGERMSVLIAALCHDLGHGPLSHTWELFLKQGGSDYNKFKHENMSCLITERIVAKDEPLRDLLKDSGVDLELVYALIRGHPTPELVIVSNSLNGNDVDKWDYIMRDSLHAGLGQGSGVIEVERMLRFYRPAYHASGDAWHMSFRSSEASNVLRIFSQRTRLYHSVYSHKTTLALGAMFVDILNALDSILQLRDLSLRACAGDDHAMEAFLRLDEHLLWAMASSQYLLPPETSPTIKANLRQLCQRIEFRQLYSFVGKFFLAEIKTVINEHDSLSANDNRSDLSKLLDNACEAEDKPEDVIKVEVRIPLLQPCGLIPFPNSFALELYATDRWDDLKLGTEAQILTEILRKLPPRSSVRSVDELRLVVTTHSSNSTDGESTFFAYKTLPNAFSITRPVSTDKRHDMACHPNNPERAHENLLLLLTVDGTSPEGQCYPPPARANACTTLFGRGTKLLAWRKESSTDHAGVLRMKAVLR</sequence>
<dbReference type="PANTHER" id="PTHR11373:SF4">
    <property type="entry name" value="DEOXYNUCLEOSIDE TRIPHOSPHATE TRIPHOSPHOHYDROLASE SAMHD1"/>
    <property type="match status" value="1"/>
</dbReference>